<dbReference type="Gene3D" id="1.10.340.70">
    <property type="match status" value="1"/>
</dbReference>
<dbReference type="InterPro" id="IPR002156">
    <property type="entry name" value="RNaseH_domain"/>
</dbReference>
<evidence type="ECO:0000313" key="4">
    <source>
        <dbReference type="RefSeq" id="XP_048132952.1"/>
    </source>
</evidence>
<sequence>CVDYRDLNKASPKDDFPLPHIDVLVDDLAGFELFSFMDGFSGYNQIMLKEEDKIKTSFTTQWGTFCYKVMPFGLKNAGATYQRAMVTLFHDMIHKEIEVYVDDMIAKSKPGEGHVKVLKKLFDRLRKYKLKLNPAKCVFGARSGKLLGFVVSNRGIEIDPSKIKAIWEIGTPATVKEVRGLLGRLNYISRFISQPSETAKPFFKLLKKGAKVKWDSECQQAFEKIKEYLVQPRVLVPPIPNVPLTLYPTVHDESLGALLAQTNPKDRKERAIYYLSKKFTTSEVKYPAVERTCVALVRVLHRLRRYTLHYHIELVTENDPIKYLLEKPTLLGKMAKWQILLSEFDIKTSPQKSVKGRAIADMLAENPPKDVPEQNKGGQILNISEDKWTMYFDGAVNLTGSNLGVVLISHEDQHYPVSAKLVFPCTNNISEYEACILGLQLAISLKVKKLLVYGDSMLIILQTQGEWKTKDPKLIPYHKYLEELIQHFEEITFEYLPRTQNHFADALATLSAMLQVQNGLEIEPLRIDILEQPAYCMVIEEEPDEEPWYHDIKNYLLKGEFPQDSQPEDKKYISKMASKFFLSGRILYKRSFDSVLLRCVNSREANLIMKEIHEGECGPHMNGHLLAKKIMILRYYWMTIESDCNQHVRSCHQCRVYGDKINASPIELHQMSEPRPFCMWGIDMIGPINPKASNGHRFILVAIDYFTKWIEANSYANVTANNVAKFIKRDIISRYGVPRAIITDNGSNPNNKVVDQLLEQFKVRHLNSSPYRPQMNGAVEAANKNIKKILAKTAEKYRDRHERLPYALIAYRTSIRTSTGATPYSLVYGMEAVPPVEVEILSLRILSQVELTEDEWNRQRHEQLNLIDEKRLKAICHGQSYRKKVARAFNKKVRPRNFEAGMLIVKKILPNAQHPGGKFTSNYEGPYVIQKVLSGGALILVNMDGEELANPRNADAVKR</sequence>
<dbReference type="InterPro" id="IPR043502">
    <property type="entry name" value="DNA/RNA_pol_sf"/>
</dbReference>
<name>A0ABM3H8M3_9MYRT</name>
<dbReference type="InterPro" id="IPR041577">
    <property type="entry name" value="RT_RNaseH_2"/>
</dbReference>
<dbReference type="Proteomes" id="UP000827889">
    <property type="component" value="Chromosome 4"/>
</dbReference>
<dbReference type="InterPro" id="IPR036397">
    <property type="entry name" value="RNaseH_sf"/>
</dbReference>
<reference evidence="4" key="1">
    <citation type="submission" date="2025-08" db="UniProtKB">
        <authorList>
            <consortium name="RefSeq"/>
        </authorList>
    </citation>
    <scope>IDENTIFICATION</scope>
    <source>
        <tissue evidence="4">Leaf</tissue>
    </source>
</reference>
<proteinExistence type="predicted"/>
<dbReference type="Pfam" id="PF13456">
    <property type="entry name" value="RVT_3"/>
    <property type="match status" value="1"/>
</dbReference>
<dbReference type="Gene3D" id="3.30.70.270">
    <property type="match status" value="2"/>
</dbReference>
<dbReference type="SUPFAM" id="SSF53098">
    <property type="entry name" value="Ribonuclease H-like"/>
    <property type="match status" value="2"/>
</dbReference>
<dbReference type="Pfam" id="PF00665">
    <property type="entry name" value="rve"/>
    <property type="match status" value="1"/>
</dbReference>
<dbReference type="Gene3D" id="3.30.420.10">
    <property type="entry name" value="Ribonuclease H-like superfamily/Ribonuclease H"/>
    <property type="match status" value="2"/>
</dbReference>
<feature type="domain" description="RNase H type-1" evidence="1">
    <location>
        <begin position="384"/>
        <end position="517"/>
    </location>
</feature>
<dbReference type="InterPro" id="IPR012337">
    <property type="entry name" value="RNaseH-like_sf"/>
</dbReference>
<dbReference type="GeneID" id="125314539"/>
<accession>A0ABM3H8M3</accession>
<dbReference type="PANTHER" id="PTHR48475:SF1">
    <property type="entry name" value="RNASE H TYPE-1 DOMAIN-CONTAINING PROTEIN"/>
    <property type="match status" value="1"/>
</dbReference>
<dbReference type="Gene3D" id="3.10.20.370">
    <property type="match status" value="1"/>
</dbReference>
<feature type="non-terminal residue" evidence="4">
    <location>
        <position position="959"/>
    </location>
</feature>
<organism evidence="3 4">
    <name type="scientific">Rhodamnia argentea</name>
    <dbReference type="NCBI Taxonomy" id="178133"/>
    <lineage>
        <taxon>Eukaryota</taxon>
        <taxon>Viridiplantae</taxon>
        <taxon>Streptophyta</taxon>
        <taxon>Embryophyta</taxon>
        <taxon>Tracheophyta</taxon>
        <taxon>Spermatophyta</taxon>
        <taxon>Magnoliopsida</taxon>
        <taxon>eudicotyledons</taxon>
        <taxon>Gunneridae</taxon>
        <taxon>Pentapetalae</taxon>
        <taxon>rosids</taxon>
        <taxon>malvids</taxon>
        <taxon>Myrtales</taxon>
        <taxon>Myrtaceae</taxon>
        <taxon>Myrtoideae</taxon>
        <taxon>Myrteae</taxon>
        <taxon>Australasian group</taxon>
        <taxon>Rhodamnia</taxon>
    </lineage>
</organism>
<dbReference type="Gene3D" id="3.10.10.10">
    <property type="entry name" value="HIV Type 1 Reverse Transcriptase, subunit A, domain 1"/>
    <property type="match status" value="1"/>
</dbReference>
<dbReference type="Pfam" id="PF17919">
    <property type="entry name" value="RT_RNaseH_2"/>
    <property type="match status" value="1"/>
</dbReference>
<feature type="non-terminal residue" evidence="4">
    <location>
        <position position="1"/>
    </location>
</feature>
<keyword evidence="3" id="KW-1185">Reference proteome</keyword>
<evidence type="ECO:0000259" key="2">
    <source>
        <dbReference type="PROSITE" id="PS50994"/>
    </source>
</evidence>
<gene>
    <name evidence="4" type="primary">LOC125314539</name>
</gene>
<dbReference type="RefSeq" id="XP_048132952.1">
    <property type="nucleotide sequence ID" value="XM_048276995.1"/>
</dbReference>
<feature type="domain" description="Integrase catalytic" evidence="2">
    <location>
        <begin position="672"/>
        <end position="831"/>
    </location>
</feature>
<dbReference type="PROSITE" id="PS50994">
    <property type="entry name" value="INTEGRASE"/>
    <property type="match status" value="1"/>
</dbReference>
<evidence type="ECO:0000313" key="3">
    <source>
        <dbReference type="Proteomes" id="UP000827889"/>
    </source>
</evidence>
<dbReference type="Pfam" id="PF00078">
    <property type="entry name" value="RVT_1"/>
    <property type="match status" value="1"/>
</dbReference>
<dbReference type="InterPro" id="IPR001584">
    <property type="entry name" value="Integrase_cat-core"/>
</dbReference>
<dbReference type="PROSITE" id="PS50879">
    <property type="entry name" value="RNASE_H_1"/>
    <property type="match status" value="1"/>
</dbReference>
<dbReference type="PANTHER" id="PTHR48475">
    <property type="entry name" value="RIBONUCLEASE H"/>
    <property type="match status" value="1"/>
</dbReference>
<dbReference type="CDD" id="cd01647">
    <property type="entry name" value="RT_LTR"/>
    <property type="match status" value="1"/>
</dbReference>
<dbReference type="SUPFAM" id="SSF56672">
    <property type="entry name" value="DNA/RNA polymerases"/>
    <property type="match status" value="1"/>
</dbReference>
<evidence type="ECO:0000259" key="1">
    <source>
        <dbReference type="PROSITE" id="PS50879"/>
    </source>
</evidence>
<dbReference type="InterPro" id="IPR000477">
    <property type="entry name" value="RT_dom"/>
</dbReference>
<dbReference type="CDD" id="cd09279">
    <property type="entry name" value="RNase_HI_like"/>
    <property type="match status" value="1"/>
</dbReference>
<protein>
    <submittedName>
        <fullName evidence="4">Uncharacterized protein LOC125314539</fullName>
    </submittedName>
</protein>
<dbReference type="InterPro" id="IPR043128">
    <property type="entry name" value="Rev_trsase/Diguanyl_cyclase"/>
</dbReference>